<dbReference type="InterPro" id="IPR006680">
    <property type="entry name" value="Amidohydro-rel"/>
</dbReference>
<dbReference type="GO" id="GO:0004038">
    <property type="term" value="F:allantoinase activity"/>
    <property type="evidence" value="ECO:0007669"/>
    <property type="project" value="TreeGrafter"/>
</dbReference>
<dbReference type="GO" id="GO:0006145">
    <property type="term" value="P:purine nucleobase catabolic process"/>
    <property type="evidence" value="ECO:0007669"/>
    <property type="project" value="TreeGrafter"/>
</dbReference>
<evidence type="ECO:0000256" key="2">
    <source>
        <dbReference type="ARBA" id="ARBA00002368"/>
    </source>
</evidence>
<evidence type="ECO:0000313" key="8">
    <source>
        <dbReference type="EMBL" id="TCG11476.1"/>
    </source>
</evidence>
<organism evidence="8 9">
    <name type="scientific">Mycoplasma marinum</name>
    <dbReference type="NCBI Taxonomy" id="1937190"/>
    <lineage>
        <taxon>Bacteria</taxon>
        <taxon>Bacillati</taxon>
        <taxon>Mycoplasmatota</taxon>
        <taxon>Mollicutes</taxon>
        <taxon>Mycoplasmataceae</taxon>
        <taxon>Mycoplasma</taxon>
    </lineage>
</organism>
<name>A0A4R0XLC9_9MOLU</name>
<evidence type="ECO:0000256" key="5">
    <source>
        <dbReference type="ARBA" id="ARBA00022801"/>
    </source>
</evidence>
<gene>
    <name evidence="8" type="ORF">C4B24_01820</name>
</gene>
<evidence type="ECO:0000256" key="3">
    <source>
        <dbReference type="ARBA" id="ARBA00010286"/>
    </source>
</evidence>
<keyword evidence="4" id="KW-0479">Metal-binding</keyword>
<dbReference type="SUPFAM" id="SSF51338">
    <property type="entry name" value="Composite domain of metallo-dependent hydrolases"/>
    <property type="match status" value="1"/>
</dbReference>
<dbReference type="OrthoDB" id="9765462at2"/>
<accession>A0A4R0XLC9</accession>
<dbReference type="CDD" id="cd01317">
    <property type="entry name" value="DHOase_IIa"/>
    <property type="match status" value="1"/>
</dbReference>
<dbReference type="AlphaFoldDB" id="A0A4R0XLC9"/>
<dbReference type="GO" id="GO:0006221">
    <property type="term" value="P:pyrimidine nucleotide biosynthetic process"/>
    <property type="evidence" value="ECO:0007669"/>
    <property type="project" value="UniProtKB-KW"/>
</dbReference>
<reference evidence="8 9" key="1">
    <citation type="submission" date="2018-02" db="EMBL/GenBank/DDBJ databases">
        <title>Mycoplasma marinum and Mycoplasma todarodis sp. nov., moderately halophilic and psychrotolerant mycoplasmas isolated from cephalopods.</title>
        <authorList>
            <person name="Viver T."/>
        </authorList>
    </citation>
    <scope>NUCLEOTIDE SEQUENCE [LARGE SCALE GENOMIC DNA]</scope>
    <source>
        <strain evidence="8 9">PE</strain>
    </source>
</reference>
<dbReference type="InterPro" id="IPR004722">
    <property type="entry name" value="DHOase"/>
</dbReference>
<comment type="similarity">
    <text evidence="3">Belongs to the metallo-dependent hydrolases superfamily. DHOase family. Class I DHOase subfamily.</text>
</comment>
<dbReference type="GO" id="GO:0046872">
    <property type="term" value="F:metal ion binding"/>
    <property type="evidence" value="ECO:0007669"/>
    <property type="project" value="UniProtKB-KW"/>
</dbReference>
<dbReference type="InterPro" id="IPR032466">
    <property type="entry name" value="Metal_Hydrolase"/>
</dbReference>
<protein>
    <recommendedName>
        <fullName evidence="7">Amidohydrolase-related domain-containing protein</fullName>
    </recommendedName>
</protein>
<dbReference type="EMBL" id="PSZO01000006">
    <property type="protein sequence ID" value="TCG11476.1"/>
    <property type="molecule type" value="Genomic_DNA"/>
</dbReference>
<dbReference type="InterPro" id="IPR002195">
    <property type="entry name" value="Dihydroorotase_CS"/>
</dbReference>
<dbReference type="NCBIfam" id="TIGR00857">
    <property type="entry name" value="pyrC_multi"/>
    <property type="match status" value="1"/>
</dbReference>
<evidence type="ECO:0000259" key="7">
    <source>
        <dbReference type="Pfam" id="PF01979"/>
    </source>
</evidence>
<keyword evidence="9" id="KW-1185">Reference proteome</keyword>
<comment type="cofactor">
    <cofactor evidence="1">
        <name>Zn(2+)</name>
        <dbReference type="ChEBI" id="CHEBI:29105"/>
    </cofactor>
</comment>
<dbReference type="PROSITE" id="PS00483">
    <property type="entry name" value="DIHYDROOROTASE_2"/>
    <property type="match status" value="1"/>
</dbReference>
<comment type="function">
    <text evidence="2">Catalyzes the reversible cyclization of carbamoyl aspartate to dihydroorotate.</text>
</comment>
<dbReference type="PANTHER" id="PTHR43668">
    <property type="entry name" value="ALLANTOINASE"/>
    <property type="match status" value="1"/>
</dbReference>
<comment type="caution">
    <text evidence="8">The sequence shown here is derived from an EMBL/GenBank/DDBJ whole genome shotgun (WGS) entry which is preliminary data.</text>
</comment>
<sequence>MRYVNGKVYYMGELVKKDFAIVKNRVTFKNIDRCEEEIDLTGIIVSPGFVDVHIHTRVPGFEYKEDIKHVTQALIYGGFTHAVAQSNTNPRPNTVGTFKKVQKLIDESEVNIIQAARITKEEKVVNIKKISKYTRLFTDDGEPVVDDIEMQKAIKSAKETDSTLILHEQDSNIKGQMYHCSLSKENKIAAFNEDYESNIVRRDIKLNENINAKLHFQHLSTKQSIELIKKARKNGMNITAEVTPHHLFFDNEMIINDGKFKMNPPLANPKGRLELIKALKNKHITIIATDHAPHAKEEKQGGFEDSVNGIIGLETSFGVVNTIAKQYKIPLKTIIESMSLNPGQLIGIDTSIKEGKIANLTFLDVNEKWEFKEKDIKSKSSNTPFIGIELIGRVKGIVLNGKYKNFKGEK</sequence>
<evidence type="ECO:0000313" key="9">
    <source>
        <dbReference type="Proteomes" id="UP000294192"/>
    </source>
</evidence>
<evidence type="ECO:0000256" key="1">
    <source>
        <dbReference type="ARBA" id="ARBA00001947"/>
    </source>
</evidence>
<dbReference type="SUPFAM" id="SSF51556">
    <property type="entry name" value="Metallo-dependent hydrolases"/>
    <property type="match status" value="1"/>
</dbReference>
<dbReference type="Pfam" id="PF01979">
    <property type="entry name" value="Amidohydro_1"/>
    <property type="match status" value="1"/>
</dbReference>
<dbReference type="GO" id="GO:0005737">
    <property type="term" value="C:cytoplasm"/>
    <property type="evidence" value="ECO:0007669"/>
    <property type="project" value="TreeGrafter"/>
</dbReference>
<evidence type="ECO:0000256" key="6">
    <source>
        <dbReference type="ARBA" id="ARBA00022975"/>
    </source>
</evidence>
<dbReference type="Gene3D" id="3.20.20.140">
    <property type="entry name" value="Metal-dependent hydrolases"/>
    <property type="match status" value="1"/>
</dbReference>
<dbReference type="Proteomes" id="UP000294192">
    <property type="component" value="Unassembled WGS sequence"/>
</dbReference>
<feature type="domain" description="Amidohydrolase-related" evidence="7">
    <location>
        <begin position="44"/>
        <end position="402"/>
    </location>
</feature>
<keyword evidence="6" id="KW-0665">Pyrimidine biosynthesis</keyword>
<evidence type="ECO:0000256" key="4">
    <source>
        <dbReference type="ARBA" id="ARBA00022723"/>
    </source>
</evidence>
<dbReference type="InterPro" id="IPR050138">
    <property type="entry name" value="DHOase/Allantoinase_Hydrolase"/>
</dbReference>
<dbReference type="RefSeq" id="WP_131598771.1">
    <property type="nucleotide sequence ID" value="NZ_CBDBYK010000004.1"/>
</dbReference>
<keyword evidence="5" id="KW-0378">Hydrolase</keyword>
<dbReference type="InterPro" id="IPR011059">
    <property type="entry name" value="Metal-dep_hydrolase_composite"/>
</dbReference>
<dbReference type="PANTHER" id="PTHR43668:SF2">
    <property type="entry name" value="ALLANTOINASE"/>
    <property type="match status" value="1"/>
</dbReference>
<proteinExistence type="inferred from homology"/>
<dbReference type="GO" id="GO:0004151">
    <property type="term" value="F:dihydroorotase activity"/>
    <property type="evidence" value="ECO:0007669"/>
    <property type="project" value="InterPro"/>
</dbReference>